<organism evidence="2 3">
    <name type="scientific">Perkinsus olseni</name>
    <name type="common">Perkinsus atlanticus</name>
    <dbReference type="NCBI Taxonomy" id="32597"/>
    <lineage>
        <taxon>Eukaryota</taxon>
        <taxon>Sar</taxon>
        <taxon>Alveolata</taxon>
        <taxon>Perkinsozoa</taxon>
        <taxon>Perkinsea</taxon>
        <taxon>Perkinsida</taxon>
        <taxon>Perkinsidae</taxon>
        <taxon>Perkinsus</taxon>
    </lineage>
</organism>
<dbReference type="Proteomes" id="UP000572268">
    <property type="component" value="Unassembled WGS sequence"/>
</dbReference>
<reference evidence="2 3" key="1">
    <citation type="submission" date="2020-04" db="EMBL/GenBank/DDBJ databases">
        <title>Perkinsus olseni comparative genomics.</title>
        <authorList>
            <person name="Bogema D.R."/>
        </authorList>
    </citation>
    <scope>NUCLEOTIDE SEQUENCE [LARGE SCALE GENOMIC DNA]</scope>
    <source>
        <strain evidence="2">ATCC PRA-31</strain>
    </source>
</reference>
<sequence>MSGTDSTPAVTDETSCTEDTSLCGKLFSKERLAWYLYDAGNSAIGGVALLIFIPLLLSNLALDQAYSGAAVRSCSSYSVQPRRLSGSILLQSRWSILQ</sequence>
<accession>A0A7J6KU72</accession>
<comment type="caution">
    <text evidence="2">The sequence shown here is derived from an EMBL/GenBank/DDBJ whole genome shotgun (WGS) entry which is preliminary data.</text>
</comment>
<keyword evidence="1" id="KW-0812">Transmembrane</keyword>
<evidence type="ECO:0000313" key="3">
    <source>
        <dbReference type="Proteomes" id="UP000572268"/>
    </source>
</evidence>
<feature type="transmembrane region" description="Helical" evidence="1">
    <location>
        <begin position="43"/>
        <end position="62"/>
    </location>
</feature>
<dbReference type="EMBL" id="JABANN010001335">
    <property type="protein sequence ID" value="KAF4650101.1"/>
    <property type="molecule type" value="Genomic_DNA"/>
</dbReference>
<keyword evidence="1" id="KW-1133">Transmembrane helix</keyword>
<evidence type="ECO:0000256" key="1">
    <source>
        <dbReference type="SAM" id="Phobius"/>
    </source>
</evidence>
<keyword evidence="1" id="KW-0472">Membrane</keyword>
<dbReference type="AlphaFoldDB" id="A0A7J6KU72"/>
<gene>
    <name evidence="2" type="ORF">FOL46_001205</name>
</gene>
<proteinExistence type="predicted"/>
<protein>
    <submittedName>
        <fullName evidence="2">Uncharacterized protein</fullName>
    </submittedName>
</protein>
<name>A0A7J6KU72_PEROL</name>
<evidence type="ECO:0000313" key="2">
    <source>
        <dbReference type="EMBL" id="KAF4650101.1"/>
    </source>
</evidence>